<comment type="caution">
    <text evidence="2">The sequence shown here is derived from an EMBL/GenBank/DDBJ whole genome shotgun (WGS) entry which is preliminary data.</text>
</comment>
<evidence type="ECO:0000313" key="3">
    <source>
        <dbReference type="Proteomes" id="UP001150942"/>
    </source>
</evidence>
<protein>
    <submittedName>
        <fullName evidence="2">Uncharacterized protein</fullName>
    </submittedName>
</protein>
<feature type="region of interest" description="Disordered" evidence="1">
    <location>
        <begin position="33"/>
        <end position="59"/>
    </location>
</feature>
<evidence type="ECO:0000313" key="2">
    <source>
        <dbReference type="EMBL" id="KAJ5207703.1"/>
    </source>
</evidence>
<reference evidence="2" key="2">
    <citation type="journal article" date="2023" name="IMA Fungus">
        <title>Comparative genomic study of the Penicillium genus elucidates a diverse pangenome and 15 lateral gene transfer events.</title>
        <authorList>
            <person name="Petersen C."/>
            <person name="Sorensen T."/>
            <person name="Nielsen M.R."/>
            <person name="Sondergaard T.E."/>
            <person name="Sorensen J.L."/>
            <person name="Fitzpatrick D.A."/>
            <person name="Frisvad J.C."/>
            <person name="Nielsen K.L."/>
        </authorList>
    </citation>
    <scope>NUCLEOTIDE SEQUENCE</scope>
    <source>
        <strain evidence="2">IBT 20477</strain>
    </source>
</reference>
<dbReference type="AlphaFoldDB" id="A0A9W9MUF7"/>
<feature type="compositionally biased region" description="Basic and acidic residues" evidence="1">
    <location>
        <begin position="38"/>
        <end position="50"/>
    </location>
</feature>
<gene>
    <name evidence="2" type="ORF">N7449_002082</name>
</gene>
<dbReference type="EMBL" id="JAPQKQ010000002">
    <property type="protein sequence ID" value="KAJ5207703.1"/>
    <property type="molecule type" value="Genomic_DNA"/>
</dbReference>
<accession>A0A9W9MUF7</accession>
<sequence>MRTCTGFIRTVPGGWKADPRIWITPLPEQLTTSRATIKQKESQKGKKELTDAGIEPAIS</sequence>
<name>A0A9W9MUF7_9EURO</name>
<organism evidence="2 3">
    <name type="scientific">Penicillium cf. viridicatum</name>
    <dbReference type="NCBI Taxonomy" id="2972119"/>
    <lineage>
        <taxon>Eukaryota</taxon>
        <taxon>Fungi</taxon>
        <taxon>Dikarya</taxon>
        <taxon>Ascomycota</taxon>
        <taxon>Pezizomycotina</taxon>
        <taxon>Eurotiomycetes</taxon>
        <taxon>Eurotiomycetidae</taxon>
        <taxon>Eurotiales</taxon>
        <taxon>Aspergillaceae</taxon>
        <taxon>Penicillium</taxon>
    </lineage>
</organism>
<proteinExistence type="predicted"/>
<evidence type="ECO:0000256" key="1">
    <source>
        <dbReference type="SAM" id="MobiDB-lite"/>
    </source>
</evidence>
<reference evidence="2" key="1">
    <citation type="submission" date="2022-11" db="EMBL/GenBank/DDBJ databases">
        <authorList>
            <person name="Petersen C."/>
        </authorList>
    </citation>
    <scope>NUCLEOTIDE SEQUENCE</scope>
    <source>
        <strain evidence="2">IBT 20477</strain>
    </source>
</reference>
<keyword evidence="3" id="KW-1185">Reference proteome</keyword>
<dbReference type="Proteomes" id="UP001150942">
    <property type="component" value="Unassembled WGS sequence"/>
</dbReference>